<reference evidence="2" key="1">
    <citation type="journal article" date="2019" name="Int. J. Syst. Evol. Microbiol.">
        <title>The Global Catalogue of Microorganisms (GCM) 10K type strain sequencing project: providing services to taxonomists for standard genome sequencing and annotation.</title>
        <authorList>
            <consortium name="The Broad Institute Genomics Platform"/>
            <consortium name="The Broad Institute Genome Sequencing Center for Infectious Disease"/>
            <person name="Wu L."/>
            <person name="Ma J."/>
        </authorList>
    </citation>
    <scope>NUCLEOTIDE SEQUENCE [LARGE SCALE GENOMIC DNA]</scope>
    <source>
        <strain evidence="2">NBRC 108755</strain>
    </source>
</reference>
<dbReference type="EMBL" id="BSVA01000001">
    <property type="protein sequence ID" value="GMA92814.1"/>
    <property type="molecule type" value="Genomic_DNA"/>
</dbReference>
<keyword evidence="2" id="KW-1185">Reference proteome</keyword>
<evidence type="ECO:0000313" key="2">
    <source>
        <dbReference type="Proteomes" id="UP001157069"/>
    </source>
</evidence>
<protein>
    <submittedName>
        <fullName evidence="1">Uncharacterized protein</fullName>
    </submittedName>
</protein>
<sequence length="91" mass="9912">MAGELCEVGRHERVTLRHPKPRMLEAHGLGPTRESGDLVPALECLTHDETPGATRRTDDEQLHDAFLSLMAECTIASCDMTSRGPHSSMGS</sequence>
<dbReference type="Proteomes" id="UP001157069">
    <property type="component" value="Unassembled WGS sequence"/>
</dbReference>
<name>A0ABQ6K050_9MICO</name>
<evidence type="ECO:0000313" key="1">
    <source>
        <dbReference type="EMBL" id="GMA92814.1"/>
    </source>
</evidence>
<gene>
    <name evidence="1" type="ORF">GCM10025869_33430</name>
</gene>
<comment type="caution">
    <text evidence="1">The sequence shown here is derived from an EMBL/GenBank/DDBJ whole genome shotgun (WGS) entry which is preliminary data.</text>
</comment>
<proteinExistence type="predicted"/>
<organism evidence="1 2">
    <name type="scientific">Homoserinibacter gongjuensis</name>
    <dbReference type="NCBI Taxonomy" id="1162968"/>
    <lineage>
        <taxon>Bacteria</taxon>
        <taxon>Bacillati</taxon>
        <taxon>Actinomycetota</taxon>
        <taxon>Actinomycetes</taxon>
        <taxon>Micrococcales</taxon>
        <taxon>Microbacteriaceae</taxon>
        <taxon>Homoserinibacter</taxon>
    </lineage>
</organism>
<accession>A0ABQ6K050</accession>